<dbReference type="RefSeq" id="WP_229690983.1">
    <property type="nucleotide sequence ID" value="NZ_BMNT01000008.1"/>
</dbReference>
<evidence type="ECO:0000313" key="6">
    <source>
        <dbReference type="EMBL" id="GGK75110.1"/>
    </source>
</evidence>
<evidence type="ECO:0000256" key="2">
    <source>
        <dbReference type="ARBA" id="ARBA00023125"/>
    </source>
</evidence>
<dbReference type="AlphaFoldDB" id="A0A917QXJ1"/>
<dbReference type="Proteomes" id="UP000645217">
    <property type="component" value="Unassembled WGS sequence"/>
</dbReference>
<dbReference type="GO" id="GO:0000160">
    <property type="term" value="P:phosphorelay signal transduction system"/>
    <property type="evidence" value="ECO:0007669"/>
    <property type="project" value="InterPro"/>
</dbReference>
<reference evidence="6" key="2">
    <citation type="submission" date="2020-09" db="EMBL/GenBank/DDBJ databases">
        <authorList>
            <person name="Sun Q."/>
            <person name="Ohkuma M."/>
        </authorList>
    </citation>
    <scope>NUCLEOTIDE SEQUENCE</scope>
    <source>
        <strain evidence="6">JCM 13064</strain>
    </source>
</reference>
<evidence type="ECO:0000256" key="3">
    <source>
        <dbReference type="PROSITE-ProRule" id="PRU00169"/>
    </source>
</evidence>
<dbReference type="CDD" id="cd17535">
    <property type="entry name" value="REC_NarL-like"/>
    <property type="match status" value="1"/>
</dbReference>
<evidence type="ECO:0000259" key="4">
    <source>
        <dbReference type="PROSITE" id="PS50043"/>
    </source>
</evidence>
<keyword evidence="7" id="KW-1185">Reference proteome</keyword>
<dbReference type="InterPro" id="IPR011006">
    <property type="entry name" value="CheY-like_superfamily"/>
</dbReference>
<reference evidence="6" key="1">
    <citation type="journal article" date="2014" name="Int. J. Syst. Evol. Microbiol.">
        <title>Complete genome sequence of Corynebacterium casei LMG S-19264T (=DSM 44701T), isolated from a smear-ripened cheese.</title>
        <authorList>
            <consortium name="US DOE Joint Genome Institute (JGI-PGF)"/>
            <person name="Walter F."/>
            <person name="Albersmeier A."/>
            <person name="Kalinowski J."/>
            <person name="Ruckert C."/>
        </authorList>
    </citation>
    <scope>NUCLEOTIDE SEQUENCE</scope>
    <source>
        <strain evidence="6">JCM 13064</strain>
    </source>
</reference>
<dbReference type="SMART" id="SM00421">
    <property type="entry name" value="HTH_LUXR"/>
    <property type="match status" value="1"/>
</dbReference>
<evidence type="ECO:0000313" key="7">
    <source>
        <dbReference type="Proteomes" id="UP000645217"/>
    </source>
</evidence>
<protein>
    <submittedName>
        <fullName evidence="6">DNA-binding response regulator</fullName>
    </submittedName>
</protein>
<feature type="domain" description="Response regulatory" evidence="5">
    <location>
        <begin position="7"/>
        <end position="150"/>
    </location>
</feature>
<accession>A0A917QXJ1</accession>
<dbReference type="PANTHER" id="PTHR43214:SF42">
    <property type="entry name" value="TRANSCRIPTIONAL REGULATORY PROTEIN DESR"/>
    <property type="match status" value="1"/>
</dbReference>
<dbReference type="CDD" id="cd06170">
    <property type="entry name" value="LuxR_C_like"/>
    <property type="match status" value="1"/>
</dbReference>
<dbReference type="InterPro" id="IPR039420">
    <property type="entry name" value="WalR-like"/>
</dbReference>
<dbReference type="SUPFAM" id="SSF52172">
    <property type="entry name" value="CheY-like"/>
    <property type="match status" value="1"/>
</dbReference>
<sequence length="232" mass="24266">MLEAPLTVLIAEDQSLIRNALELLLSGYPGLRVVASAASVREAVSMGTLTRPHVALVDLQMPVAAATGAPGMAAGPGADAPAGRGAEEDPWSGVEVVAALGKWSPQTRCLILSAFREPEALRAALAAGARGYLVKDTSPAELVIAIKQVASGELVIDDKLAARIALAKPCPLTRQEAAVLRHARDFLTVAEIAAAMRLSGGTVRNYLTRAIQKTGARNRHEAVRIAAANDWL</sequence>
<organism evidence="6 7">
    <name type="scientific">Sphaerisporangium melleum</name>
    <dbReference type="NCBI Taxonomy" id="321316"/>
    <lineage>
        <taxon>Bacteria</taxon>
        <taxon>Bacillati</taxon>
        <taxon>Actinomycetota</taxon>
        <taxon>Actinomycetes</taxon>
        <taxon>Streptosporangiales</taxon>
        <taxon>Streptosporangiaceae</taxon>
        <taxon>Sphaerisporangium</taxon>
    </lineage>
</organism>
<dbReference type="PANTHER" id="PTHR43214">
    <property type="entry name" value="TWO-COMPONENT RESPONSE REGULATOR"/>
    <property type="match status" value="1"/>
</dbReference>
<dbReference type="InterPro" id="IPR000792">
    <property type="entry name" value="Tscrpt_reg_LuxR_C"/>
</dbReference>
<dbReference type="InterPro" id="IPR016032">
    <property type="entry name" value="Sig_transdc_resp-reg_C-effctor"/>
</dbReference>
<dbReference type="SMART" id="SM00448">
    <property type="entry name" value="REC"/>
    <property type="match status" value="1"/>
</dbReference>
<dbReference type="InterPro" id="IPR058245">
    <property type="entry name" value="NreC/VraR/RcsB-like_REC"/>
</dbReference>
<feature type="domain" description="HTH luxR-type" evidence="4">
    <location>
        <begin position="165"/>
        <end position="230"/>
    </location>
</feature>
<keyword evidence="1 3" id="KW-0597">Phosphoprotein</keyword>
<keyword evidence="2 6" id="KW-0238">DNA-binding</keyword>
<dbReference type="GO" id="GO:0003677">
    <property type="term" value="F:DNA binding"/>
    <property type="evidence" value="ECO:0007669"/>
    <property type="project" value="UniProtKB-KW"/>
</dbReference>
<dbReference type="Gene3D" id="3.40.50.2300">
    <property type="match status" value="1"/>
</dbReference>
<dbReference type="Pfam" id="PF00196">
    <property type="entry name" value="GerE"/>
    <property type="match status" value="1"/>
</dbReference>
<dbReference type="PROSITE" id="PS50110">
    <property type="entry name" value="RESPONSE_REGULATORY"/>
    <property type="match status" value="1"/>
</dbReference>
<dbReference type="PROSITE" id="PS50043">
    <property type="entry name" value="HTH_LUXR_2"/>
    <property type="match status" value="1"/>
</dbReference>
<dbReference type="EMBL" id="BMNT01000008">
    <property type="protein sequence ID" value="GGK75110.1"/>
    <property type="molecule type" value="Genomic_DNA"/>
</dbReference>
<evidence type="ECO:0000259" key="5">
    <source>
        <dbReference type="PROSITE" id="PS50110"/>
    </source>
</evidence>
<dbReference type="SUPFAM" id="SSF46894">
    <property type="entry name" value="C-terminal effector domain of the bipartite response regulators"/>
    <property type="match status" value="1"/>
</dbReference>
<gene>
    <name evidence="6" type="ORF">GCM10007964_17450</name>
</gene>
<proteinExistence type="predicted"/>
<dbReference type="GO" id="GO:0006355">
    <property type="term" value="P:regulation of DNA-templated transcription"/>
    <property type="evidence" value="ECO:0007669"/>
    <property type="project" value="InterPro"/>
</dbReference>
<comment type="caution">
    <text evidence="6">The sequence shown here is derived from an EMBL/GenBank/DDBJ whole genome shotgun (WGS) entry which is preliminary data.</text>
</comment>
<dbReference type="InterPro" id="IPR001789">
    <property type="entry name" value="Sig_transdc_resp-reg_receiver"/>
</dbReference>
<evidence type="ECO:0000256" key="1">
    <source>
        <dbReference type="ARBA" id="ARBA00022553"/>
    </source>
</evidence>
<name>A0A917QXJ1_9ACTN</name>
<feature type="modified residue" description="4-aspartylphosphate" evidence="3">
    <location>
        <position position="58"/>
    </location>
</feature>